<dbReference type="SMART" id="SM00517">
    <property type="entry name" value="PolyA"/>
    <property type="match status" value="1"/>
</dbReference>
<evidence type="ECO:0000259" key="2">
    <source>
        <dbReference type="PROSITE" id="PS51309"/>
    </source>
</evidence>
<sequence length="210" mass="22973">MTTYAGLLLLTVTLAQVQKQLVGERLFPAISKHQPELAGKIAGMMLEMDNSELLILLDSVDEAMRVLEQAKPLNCKKKVEHTISIASRTFGATDDGWHPGESEVSTCDGFGTIRTPGRLIAVLDDTKHLGFALLRSLSRQLSWPRVGNHSEYWIVGDGWGWTSRLAVKEGSSKDPVMLVWTSFLAAPFGEAIPWPTLMGEPSGLASMARP</sequence>
<protein>
    <submittedName>
        <fullName evidence="3">Polyadenylate-binding protein 1</fullName>
    </submittedName>
</protein>
<evidence type="ECO:0000256" key="1">
    <source>
        <dbReference type="SAM" id="SignalP"/>
    </source>
</evidence>
<dbReference type="Pfam" id="PF00658">
    <property type="entry name" value="MLLE"/>
    <property type="match status" value="1"/>
</dbReference>
<dbReference type="OrthoDB" id="426425at2759"/>
<accession>A0A1Q9CDV8</accession>
<proteinExistence type="predicted"/>
<dbReference type="GO" id="GO:0003723">
    <property type="term" value="F:RNA binding"/>
    <property type="evidence" value="ECO:0007669"/>
    <property type="project" value="InterPro"/>
</dbReference>
<gene>
    <name evidence="3" type="primary">Pabpc1</name>
    <name evidence="3" type="ORF">AK812_SmicGene38395</name>
</gene>
<reference evidence="3 4" key="1">
    <citation type="submission" date="2016-02" db="EMBL/GenBank/DDBJ databases">
        <title>Genome analysis of coral dinoflagellate symbionts highlights evolutionary adaptations to a symbiotic lifestyle.</title>
        <authorList>
            <person name="Aranda M."/>
            <person name="Li Y."/>
            <person name="Liew Y.J."/>
            <person name="Baumgarten S."/>
            <person name="Simakov O."/>
            <person name="Wilson M."/>
            <person name="Piel J."/>
            <person name="Ashoor H."/>
            <person name="Bougouffa S."/>
            <person name="Bajic V.B."/>
            <person name="Ryu T."/>
            <person name="Ravasi T."/>
            <person name="Bayer T."/>
            <person name="Micklem G."/>
            <person name="Kim H."/>
            <person name="Bhak J."/>
            <person name="Lajeunesse T.C."/>
            <person name="Voolstra C.R."/>
        </authorList>
    </citation>
    <scope>NUCLEOTIDE SEQUENCE [LARGE SCALE GENOMIC DNA]</scope>
    <source>
        <strain evidence="3 4">CCMP2467</strain>
    </source>
</reference>
<dbReference type="PROSITE" id="PS51309">
    <property type="entry name" value="PABC"/>
    <property type="match status" value="1"/>
</dbReference>
<feature type="signal peptide" evidence="1">
    <location>
        <begin position="1"/>
        <end position="15"/>
    </location>
</feature>
<dbReference type="InterPro" id="IPR036053">
    <property type="entry name" value="PABP-dom"/>
</dbReference>
<comment type="caution">
    <text evidence="3">The sequence shown here is derived from an EMBL/GenBank/DDBJ whole genome shotgun (WGS) entry which is preliminary data.</text>
</comment>
<evidence type="ECO:0000313" key="4">
    <source>
        <dbReference type="Proteomes" id="UP000186817"/>
    </source>
</evidence>
<dbReference type="InterPro" id="IPR002004">
    <property type="entry name" value="PABP_HYD_C"/>
</dbReference>
<evidence type="ECO:0000313" key="3">
    <source>
        <dbReference type="EMBL" id="OLP81110.1"/>
    </source>
</evidence>
<feature type="chain" id="PRO_5011982810" evidence="1">
    <location>
        <begin position="16"/>
        <end position="210"/>
    </location>
</feature>
<organism evidence="3 4">
    <name type="scientific">Symbiodinium microadriaticum</name>
    <name type="common">Dinoflagellate</name>
    <name type="synonym">Zooxanthella microadriatica</name>
    <dbReference type="NCBI Taxonomy" id="2951"/>
    <lineage>
        <taxon>Eukaryota</taxon>
        <taxon>Sar</taxon>
        <taxon>Alveolata</taxon>
        <taxon>Dinophyceae</taxon>
        <taxon>Suessiales</taxon>
        <taxon>Symbiodiniaceae</taxon>
        <taxon>Symbiodinium</taxon>
    </lineage>
</organism>
<keyword evidence="1" id="KW-0732">Signal</keyword>
<name>A0A1Q9CDV8_SYMMI</name>
<dbReference type="SUPFAM" id="SSF63570">
    <property type="entry name" value="PABC (PABP) domain"/>
    <property type="match status" value="1"/>
</dbReference>
<keyword evidence="4" id="KW-1185">Reference proteome</keyword>
<dbReference type="Proteomes" id="UP000186817">
    <property type="component" value="Unassembled WGS sequence"/>
</dbReference>
<dbReference type="EMBL" id="LSRX01001311">
    <property type="protein sequence ID" value="OLP81110.1"/>
    <property type="molecule type" value="Genomic_DNA"/>
</dbReference>
<dbReference type="AlphaFoldDB" id="A0A1Q9CDV8"/>
<dbReference type="Gene3D" id="1.10.1900.10">
    <property type="entry name" value="c-terminal domain of poly(a) binding protein"/>
    <property type="match status" value="1"/>
</dbReference>
<feature type="domain" description="PABC" evidence="2">
    <location>
        <begin position="2"/>
        <end position="79"/>
    </location>
</feature>